<dbReference type="Gene3D" id="3.30.300.90">
    <property type="entry name" value="BolA-like"/>
    <property type="match status" value="1"/>
</dbReference>
<reference evidence="3 4" key="1">
    <citation type="submission" date="2019-11" db="EMBL/GenBank/DDBJ databases">
        <title>Novel Deefgea species.</title>
        <authorList>
            <person name="Han J.-H."/>
        </authorList>
    </citation>
    <scope>NUCLEOTIDE SEQUENCE [LARGE SCALE GENOMIC DNA]</scope>
    <source>
        <strain evidence="3 4">LMG 24817</strain>
    </source>
</reference>
<keyword evidence="4" id="KW-1185">Reference proteome</keyword>
<dbReference type="SUPFAM" id="SSF82657">
    <property type="entry name" value="BolA-like"/>
    <property type="match status" value="1"/>
</dbReference>
<evidence type="ECO:0000313" key="3">
    <source>
        <dbReference type="EMBL" id="MBM5571755.1"/>
    </source>
</evidence>
<gene>
    <name evidence="3" type="ORF">GM173_09195</name>
</gene>
<dbReference type="RefSeq" id="WP_203571228.1">
    <property type="nucleotide sequence ID" value="NZ_WOFE01000003.1"/>
</dbReference>
<dbReference type="PANTHER" id="PTHR46229:SF2">
    <property type="entry name" value="BOLA-LIKE PROTEIN 1"/>
    <property type="match status" value="1"/>
</dbReference>
<proteinExistence type="inferred from homology"/>
<dbReference type="InterPro" id="IPR050961">
    <property type="entry name" value="BolA/IbaG_stress_morph_reg"/>
</dbReference>
<dbReference type="PANTHER" id="PTHR46229">
    <property type="entry name" value="BOLA TRANSCRIPTION REGULATOR"/>
    <property type="match status" value="1"/>
</dbReference>
<comment type="caution">
    <text evidence="3">The sequence shown here is derived from an EMBL/GenBank/DDBJ whole genome shotgun (WGS) entry which is preliminary data.</text>
</comment>
<comment type="similarity">
    <text evidence="1 2">Belongs to the BolA/IbaG family.</text>
</comment>
<name>A0ABS2CC74_9NEIS</name>
<evidence type="ECO:0000256" key="1">
    <source>
        <dbReference type="ARBA" id="ARBA00005578"/>
    </source>
</evidence>
<sequence length="80" mass="8821">MTPEQVKALIAQILPCEQLDVEGDGHHFYATIISEQFAGMGLLARHRLINDGLKSHIDSGELHAISMRATLTPSELAQRQ</sequence>
<dbReference type="PIRSF" id="PIRSF003113">
    <property type="entry name" value="BolA"/>
    <property type="match status" value="1"/>
</dbReference>
<dbReference type="Pfam" id="PF01722">
    <property type="entry name" value="BolA"/>
    <property type="match status" value="1"/>
</dbReference>
<accession>A0ABS2CC74</accession>
<dbReference type="EMBL" id="WOFE01000003">
    <property type="protein sequence ID" value="MBM5571755.1"/>
    <property type="molecule type" value="Genomic_DNA"/>
</dbReference>
<dbReference type="InterPro" id="IPR036065">
    <property type="entry name" value="BolA-like_sf"/>
</dbReference>
<evidence type="ECO:0000313" key="4">
    <source>
        <dbReference type="Proteomes" id="UP001195660"/>
    </source>
</evidence>
<organism evidence="3 4">
    <name type="scientific">Deefgea chitinilytica</name>
    <dbReference type="NCBI Taxonomy" id="570276"/>
    <lineage>
        <taxon>Bacteria</taxon>
        <taxon>Pseudomonadati</taxon>
        <taxon>Pseudomonadota</taxon>
        <taxon>Betaproteobacteria</taxon>
        <taxon>Neisseriales</taxon>
        <taxon>Chitinibacteraceae</taxon>
        <taxon>Deefgea</taxon>
    </lineage>
</organism>
<protein>
    <submittedName>
        <fullName evidence="3">BolA/IbaG family iron-sulfur metabolism protein</fullName>
    </submittedName>
</protein>
<dbReference type="Proteomes" id="UP001195660">
    <property type="component" value="Unassembled WGS sequence"/>
</dbReference>
<dbReference type="InterPro" id="IPR002634">
    <property type="entry name" value="BolA"/>
</dbReference>
<evidence type="ECO:0000256" key="2">
    <source>
        <dbReference type="RuleBase" id="RU003860"/>
    </source>
</evidence>